<accession>A0A8K0GGS5</accession>
<dbReference type="InterPro" id="IPR044822">
    <property type="entry name" value="Myb_DNA-bind_4"/>
</dbReference>
<keyword evidence="3" id="KW-1185">Reference proteome</keyword>
<evidence type="ECO:0000259" key="1">
    <source>
        <dbReference type="Pfam" id="PF13837"/>
    </source>
</evidence>
<comment type="caution">
    <text evidence="2">The sequence shown here is derived from an EMBL/GenBank/DDBJ whole genome shotgun (WGS) entry which is preliminary data.</text>
</comment>
<evidence type="ECO:0000313" key="3">
    <source>
        <dbReference type="Proteomes" id="UP000801492"/>
    </source>
</evidence>
<protein>
    <recommendedName>
        <fullName evidence="1">Myb/SANT-like DNA-binding domain-containing protein</fullName>
    </recommendedName>
</protein>
<feature type="domain" description="Myb/SANT-like DNA-binding" evidence="1">
    <location>
        <begin position="49"/>
        <end position="132"/>
    </location>
</feature>
<dbReference type="PANTHER" id="PTHR47595:SF1">
    <property type="entry name" value="MYB_SANT-LIKE DNA-BINDING DOMAIN-CONTAINING PROTEIN"/>
    <property type="match status" value="1"/>
</dbReference>
<proteinExistence type="predicted"/>
<sequence>MDVNEIIEIAVNENGEVLKSSNNPVLEKKENVGEDNQEEFNIEETENDDHWNHSDTRYLLQFYAENKEKFRNNKIKKKDLWRQIGSKIGKADYLCDRKFRNLKGTYLKLIRRKRKVGSTPIRWPYFSLMHDILKEDVNIKKILKPIPTIPALNSTRNEGLFLVVSPYANKSTPACSTDNEGGTTPNLRRRKFDKYRQLAEEIKQRQKSMEVKIDKMNEILMKSNEIQETRNRLLQQYLEQMKK</sequence>
<name>A0A8K0GGS5_IGNLU</name>
<dbReference type="PANTHER" id="PTHR47595">
    <property type="entry name" value="HEAT SHOCK 70 KDA PROTEIN 14"/>
    <property type="match status" value="1"/>
</dbReference>
<dbReference type="Gene3D" id="1.10.10.60">
    <property type="entry name" value="Homeodomain-like"/>
    <property type="match status" value="1"/>
</dbReference>
<evidence type="ECO:0000313" key="2">
    <source>
        <dbReference type="EMBL" id="KAF2898651.1"/>
    </source>
</evidence>
<gene>
    <name evidence="2" type="ORF">ILUMI_07522</name>
</gene>
<dbReference type="OrthoDB" id="8189860at2759"/>
<dbReference type="Proteomes" id="UP000801492">
    <property type="component" value="Unassembled WGS sequence"/>
</dbReference>
<dbReference type="AlphaFoldDB" id="A0A8K0GGS5"/>
<dbReference type="EMBL" id="VTPC01003369">
    <property type="protein sequence ID" value="KAF2898651.1"/>
    <property type="molecule type" value="Genomic_DNA"/>
</dbReference>
<reference evidence="2" key="1">
    <citation type="submission" date="2019-08" db="EMBL/GenBank/DDBJ databases">
        <title>The genome of the North American firefly Photinus pyralis.</title>
        <authorList>
            <consortium name="Photinus pyralis genome working group"/>
            <person name="Fallon T.R."/>
            <person name="Sander Lower S.E."/>
            <person name="Weng J.-K."/>
        </authorList>
    </citation>
    <scope>NUCLEOTIDE SEQUENCE</scope>
    <source>
        <strain evidence="2">TRF0915ILg1</strain>
        <tissue evidence="2">Whole body</tissue>
    </source>
</reference>
<dbReference type="Pfam" id="PF13837">
    <property type="entry name" value="Myb_DNA-bind_4"/>
    <property type="match status" value="1"/>
</dbReference>
<organism evidence="2 3">
    <name type="scientific">Ignelater luminosus</name>
    <name type="common">Cucubano</name>
    <name type="synonym">Pyrophorus luminosus</name>
    <dbReference type="NCBI Taxonomy" id="2038154"/>
    <lineage>
        <taxon>Eukaryota</taxon>
        <taxon>Metazoa</taxon>
        <taxon>Ecdysozoa</taxon>
        <taxon>Arthropoda</taxon>
        <taxon>Hexapoda</taxon>
        <taxon>Insecta</taxon>
        <taxon>Pterygota</taxon>
        <taxon>Neoptera</taxon>
        <taxon>Endopterygota</taxon>
        <taxon>Coleoptera</taxon>
        <taxon>Polyphaga</taxon>
        <taxon>Elateriformia</taxon>
        <taxon>Elateroidea</taxon>
        <taxon>Elateridae</taxon>
        <taxon>Agrypninae</taxon>
        <taxon>Pyrophorini</taxon>
        <taxon>Ignelater</taxon>
    </lineage>
</organism>